<gene>
    <name evidence="4" type="ORF">HMPREF1015_02442</name>
</gene>
<reference evidence="4 5" key="1">
    <citation type="submission" date="2011-09" db="EMBL/GenBank/DDBJ databases">
        <title>The Genome Sequence of Bacillus smithii 7_3_47FAA.</title>
        <authorList>
            <consortium name="The Broad Institute Genome Sequencing Platform"/>
            <person name="Earl A."/>
            <person name="Ward D."/>
            <person name="Feldgarden M."/>
            <person name="Gevers D."/>
            <person name="Daigneault M."/>
            <person name="Strauss J."/>
            <person name="Allen-Vercoe E."/>
            <person name="Young S.K."/>
            <person name="Zeng Q."/>
            <person name="Gargeya S."/>
            <person name="Fitzgerald M."/>
            <person name="Haas B."/>
            <person name="Abouelleil A."/>
            <person name="Alvarado L."/>
            <person name="Arachchi H.M."/>
            <person name="Berlin A."/>
            <person name="Brown A."/>
            <person name="Chapman S.B."/>
            <person name="Chen Z."/>
            <person name="Dunbar C."/>
            <person name="Freedman E."/>
            <person name="Gearin G."/>
            <person name="Goldberg J."/>
            <person name="Griggs A."/>
            <person name="Gujja S."/>
            <person name="Heiman D."/>
            <person name="Howarth C."/>
            <person name="Larson L."/>
            <person name="Lui A."/>
            <person name="MacDonald P.J.P."/>
            <person name="Montmayeur A."/>
            <person name="Murphy C."/>
            <person name="Neiman D."/>
            <person name="Pearson M."/>
            <person name="Priest M."/>
            <person name="Roberts A."/>
            <person name="Saif S."/>
            <person name="Shea T."/>
            <person name="Shenoy N."/>
            <person name="Sisk P."/>
            <person name="Stolte C."/>
            <person name="Sykes S."/>
            <person name="Wortman J."/>
            <person name="Nusbaum C."/>
            <person name="Birren B."/>
        </authorList>
    </citation>
    <scope>NUCLEOTIDE SEQUENCE [LARGE SCALE GENOMIC DNA]</scope>
    <source>
        <strain evidence="4 5">7_3_47FAA</strain>
    </source>
</reference>
<dbReference type="PATRIC" id="fig|665952.3.peg.1743"/>
<feature type="coiled-coil region" evidence="1">
    <location>
        <begin position="38"/>
        <end position="65"/>
    </location>
</feature>
<comment type="caution">
    <text evidence="4">The sequence shown here is derived from an EMBL/GenBank/DDBJ whole genome shotgun (WGS) entry which is preliminary data.</text>
</comment>
<dbReference type="AlphaFoldDB" id="G9QL32"/>
<sequence>MFTFSKKIMAIIFVSVAMFAASTVHAETNQGKSNEKPVQLTEQQKAKLNKLHKELLEKRKELIRQYVAYGIISKEKGDDIISHLEEHYKHLQQNGFSPHWNHSEKGHWHHKHHHDDSEENDNESKR</sequence>
<dbReference type="HOGENOM" id="CLU_161844_0_0_9"/>
<evidence type="ECO:0000256" key="1">
    <source>
        <dbReference type="SAM" id="Coils"/>
    </source>
</evidence>
<dbReference type="EMBL" id="ACWF01000091">
    <property type="protein sequence ID" value="EHL78131.1"/>
    <property type="molecule type" value="Genomic_DNA"/>
</dbReference>
<keyword evidence="5" id="KW-1185">Reference proteome</keyword>
<evidence type="ECO:0008006" key="6">
    <source>
        <dbReference type="Google" id="ProtNLM"/>
    </source>
</evidence>
<feature type="region of interest" description="Disordered" evidence="2">
    <location>
        <begin position="94"/>
        <end position="126"/>
    </location>
</feature>
<dbReference type="InterPro" id="IPR024485">
    <property type="entry name" value="DUF2680"/>
</dbReference>
<accession>G9QL32</accession>
<protein>
    <recommendedName>
        <fullName evidence="6">DUF2680 domain-containing protein</fullName>
    </recommendedName>
</protein>
<evidence type="ECO:0000313" key="4">
    <source>
        <dbReference type="EMBL" id="EHL78131.1"/>
    </source>
</evidence>
<evidence type="ECO:0000256" key="2">
    <source>
        <dbReference type="SAM" id="MobiDB-lite"/>
    </source>
</evidence>
<feature type="chain" id="PRO_5003526230" description="DUF2680 domain-containing protein" evidence="3">
    <location>
        <begin position="27"/>
        <end position="126"/>
    </location>
</feature>
<evidence type="ECO:0000313" key="5">
    <source>
        <dbReference type="Proteomes" id="UP000011747"/>
    </source>
</evidence>
<organism evidence="4 5">
    <name type="scientific">Bacillus smithii 7_3_47FAA</name>
    <dbReference type="NCBI Taxonomy" id="665952"/>
    <lineage>
        <taxon>Bacteria</taxon>
        <taxon>Bacillati</taxon>
        <taxon>Bacillota</taxon>
        <taxon>Bacilli</taxon>
        <taxon>Bacillales</taxon>
        <taxon>Bacillaceae</taxon>
        <taxon>Bacillus</taxon>
    </lineage>
</organism>
<dbReference type="RefSeq" id="WP_003354060.1">
    <property type="nucleotide sequence ID" value="NZ_JH414752.1"/>
</dbReference>
<name>G9QL32_9BACI</name>
<keyword evidence="1" id="KW-0175">Coiled coil</keyword>
<dbReference type="Pfam" id="PF10925">
    <property type="entry name" value="DUF2680"/>
    <property type="match status" value="1"/>
</dbReference>
<keyword evidence="3" id="KW-0732">Signal</keyword>
<proteinExistence type="predicted"/>
<evidence type="ECO:0000256" key="3">
    <source>
        <dbReference type="SAM" id="SignalP"/>
    </source>
</evidence>
<feature type="compositionally biased region" description="Acidic residues" evidence="2">
    <location>
        <begin position="117"/>
        <end position="126"/>
    </location>
</feature>
<feature type="signal peptide" evidence="3">
    <location>
        <begin position="1"/>
        <end position="26"/>
    </location>
</feature>
<dbReference type="Proteomes" id="UP000011747">
    <property type="component" value="Unassembled WGS sequence"/>
</dbReference>